<evidence type="ECO:0000313" key="4">
    <source>
        <dbReference type="Proteomes" id="UP001280581"/>
    </source>
</evidence>
<dbReference type="AlphaFoldDB" id="A0AAN6LZF7"/>
<evidence type="ECO:0000256" key="1">
    <source>
        <dbReference type="SAM" id="MobiDB-lite"/>
    </source>
</evidence>
<feature type="compositionally biased region" description="Polar residues" evidence="1">
    <location>
        <begin position="164"/>
        <end position="206"/>
    </location>
</feature>
<gene>
    <name evidence="3" type="ORF">GRF29_77g807116</name>
</gene>
<keyword evidence="4" id="KW-1185">Reference proteome</keyword>
<proteinExistence type="predicted"/>
<name>A0AAN6LZF7_9PLEO</name>
<feature type="compositionally biased region" description="Basic and acidic residues" evidence="1">
    <location>
        <begin position="368"/>
        <end position="380"/>
    </location>
</feature>
<dbReference type="Proteomes" id="UP001280581">
    <property type="component" value="Unassembled WGS sequence"/>
</dbReference>
<keyword evidence="2" id="KW-1133">Transmembrane helix</keyword>
<keyword evidence="2" id="KW-0472">Membrane</keyword>
<feature type="compositionally biased region" description="Low complexity" evidence="1">
    <location>
        <begin position="207"/>
        <end position="221"/>
    </location>
</feature>
<dbReference type="EMBL" id="WVTA01000007">
    <property type="protein sequence ID" value="KAK3208469.1"/>
    <property type="molecule type" value="Genomic_DNA"/>
</dbReference>
<keyword evidence="2" id="KW-0812">Transmembrane</keyword>
<evidence type="ECO:0000313" key="3">
    <source>
        <dbReference type="EMBL" id="KAK3208469.1"/>
    </source>
</evidence>
<feature type="transmembrane region" description="Helical" evidence="2">
    <location>
        <begin position="257"/>
        <end position="279"/>
    </location>
</feature>
<feature type="region of interest" description="Disordered" evidence="1">
    <location>
        <begin position="284"/>
        <end position="407"/>
    </location>
</feature>
<feature type="region of interest" description="Disordered" evidence="1">
    <location>
        <begin position="153"/>
        <end position="250"/>
    </location>
</feature>
<feature type="compositionally biased region" description="Low complexity" evidence="1">
    <location>
        <begin position="231"/>
        <end position="243"/>
    </location>
</feature>
<organism evidence="3 4">
    <name type="scientific">Pseudopithomyces chartarum</name>
    <dbReference type="NCBI Taxonomy" id="1892770"/>
    <lineage>
        <taxon>Eukaryota</taxon>
        <taxon>Fungi</taxon>
        <taxon>Dikarya</taxon>
        <taxon>Ascomycota</taxon>
        <taxon>Pezizomycotina</taxon>
        <taxon>Dothideomycetes</taxon>
        <taxon>Pleosporomycetidae</taxon>
        <taxon>Pleosporales</taxon>
        <taxon>Massarineae</taxon>
        <taxon>Didymosphaeriaceae</taxon>
        <taxon>Pseudopithomyces</taxon>
    </lineage>
</organism>
<evidence type="ECO:0000256" key="2">
    <source>
        <dbReference type="SAM" id="Phobius"/>
    </source>
</evidence>
<protein>
    <submittedName>
        <fullName evidence="3">Uncharacterized protein</fullName>
    </submittedName>
</protein>
<sequence>MSDLDILVSNGTCYSKAGEKLDDSFIPCGNTAFGFQTCCGAGDNCLADNACFGHHGDGYGSDLTYQAGCTDPDYNDDSCPDKKDIDQPWVALTRCDDDTAVWGVCSQKGDPTTLQPGASCSCTESAKFSPTAFSDADVLALFASLPTATGESIKYESGHVPTGDPTSDSSPIDTGSPSAEASGTGSSRQTATKTQGTLSSGSSPEASTTGSNGSEPSSSSTGGAGGGGSNGNDPSGNGSDNSPSGGGSSGMGSGAKIGIGVGVAAAALIALLILVAVVLRRRKRRQTKAATTASEIEKGDGENTAAADAAGRTSDATATDPRISDVTGATGKTDVLEADGKPLSGADKPGVSELDSGAVMELPGETAHPYDRGTELDGRQIKPASPKTLAELPGSLAAESPPPWVVR</sequence>
<accession>A0AAN6LZF7</accession>
<reference evidence="3 4" key="1">
    <citation type="submission" date="2021-02" db="EMBL/GenBank/DDBJ databases">
        <title>Genome assembly of Pseudopithomyces chartarum.</title>
        <authorList>
            <person name="Jauregui R."/>
            <person name="Singh J."/>
            <person name="Voisey C."/>
        </authorList>
    </citation>
    <scope>NUCLEOTIDE SEQUENCE [LARGE SCALE GENOMIC DNA]</scope>
    <source>
        <strain evidence="3 4">AGR01</strain>
    </source>
</reference>
<feature type="compositionally biased region" description="Low complexity" evidence="1">
    <location>
        <begin position="302"/>
        <end position="320"/>
    </location>
</feature>
<comment type="caution">
    <text evidence="3">The sequence shown here is derived from an EMBL/GenBank/DDBJ whole genome shotgun (WGS) entry which is preliminary data.</text>
</comment>